<evidence type="ECO:0000313" key="2">
    <source>
        <dbReference type="EMBL" id="QGH35583.1"/>
    </source>
</evidence>
<evidence type="ECO:0000313" key="3">
    <source>
        <dbReference type="Proteomes" id="UP000339690"/>
    </source>
</evidence>
<dbReference type="KEGG" id="grc:GI584_16680"/>
<proteinExistence type="predicted"/>
<dbReference type="EMBL" id="CP045915">
    <property type="protein sequence ID" value="QGH35583.1"/>
    <property type="molecule type" value="Genomic_DNA"/>
</dbReference>
<feature type="region of interest" description="Disordered" evidence="1">
    <location>
        <begin position="41"/>
        <end position="61"/>
    </location>
</feature>
<organism evidence="2 3">
    <name type="scientific">Gracilibacillus salitolerans</name>
    <dbReference type="NCBI Taxonomy" id="2663022"/>
    <lineage>
        <taxon>Bacteria</taxon>
        <taxon>Bacillati</taxon>
        <taxon>Bacillota</taxon>
        <taxon>Bacilli</taxon>
        <taxon>Bacillales</taxon>
        <taxon>Bacillaceae</taxon>
        <taxon>Gracilibacillus</taxon>
    </lineage>
</organism>
<dbReference type="Proteomes" id="UP000339690">
    <property type="component" value="Chromosome"/>
</dbReference>
<keyword evidence="3" id="KW-1185">Reference proteome</keyword>
<name>A0A5Q2TNJ4_9BACI</name>
<accession>A0A5Q2TNJ4</accession>
<reference evidence="2 3" key="1">
    <citation type="submission" date="2019-11" db="EMBL/GenBank/DDBJ databases">
        <title>Gracilibacillus salitolerans sp. nov., a moderate halophile isolated from a saline soil in northwest China.</title>
        <authorList>
            <person name="Gan L."/>
        </authorList>
    </citation>
    <scope>NUCLEOTIDE SEQUENCE [LARGE SCALE GENOMIC DNA]</scope>
    <source>
        <strain evidence="2 3">SCU50</strain>
    </source>
</reference>
<evidence type="ECO:0000256" key="1">
    <source>
        <dbReference type="SAM" id="MobiDB-lite"/>
    </source>
</evidence>
<sequence>MMEENEWMIHQLQQVFDRTDDYYQRTLIKAAQDIIEEQERRMDQMEGEMEGTIWSPRKWRE</sequence>
<protein>
    <submittedName>
        <fullName evidence="2">Uncharacterized protein</fullName>
    </submittedName>
</protein>
<gene>
    <name evidence="2" type="ORF">GI584_16680</name>
</gene>
<dbReference type="AlphaFoldDB" id="A0A5Q2TNJ4"/>